<keyword evidence="6 7" id="KW-0472">Membrane</keyword>
<reference evidence="9 10" key="1">
    <citation type="submission" date="2018-06" db="EMBL/GenBank/DDBJ databases">
        <authorList>
            <consortium name="Pathogen Informatics"/>
            <person name="Doyle S."/>
        </authorList>
    </citation>
    <scope>NUCLEOTIDE SEQUENCE [LARGE SCALE GENOMIC DNA]</scope>
    <source>
        <strain evidence="10">NCTC 11297</strain>
    </source>
</reference>
<dbReference type="PANTHER" id="PTHR42718">
    <property type="entry name" value="MAJOR FACILITATOR SUPERFAMILY MULTIDRUG TRANSPORTER MFSC"/>
    <property type="match status" value="1"/>
</dbReference>
<dbReference type="EMBL" id="UGSP01000001">
    <property type="protein sequence ID" value="SUB23521.1"/>
    <property type="molecule type" value="Genomic_DNA"/>
</dbReference>
<feature type="transmembrane region" description="Helical" evidence="7">
    <location>
        <begin position="134"/>
        <end position="156"/>
    </location>
</feature>
<dbReference type="PROSITE" id="PS50850">
    <property type="entry name" value="MFS"/>
    <property type="match status" value="1"/>
</dbReference>
<dbReference type="NCBIfam" id="TIGR00711">
    <property type="entry name" value="efflux_EmrB"/>
    <property type="match status" value="1"/>
</dbReference>
<evidence type="ECO:0000256" key="6">
    <source>
        <dbReference type="ARBA" id="ARBA00023136"/>
    </source>
</evidence>
<organism evidence="9 10">
    <name type="scientific">Avibacterium avium</name>
    <name type="common">Pasteurella avium</name>
    <dbReference type="NCBI Taxonomy" id="751"/>
    <lineage>
        <taxon>Bacteria</taxon>
        <taxon>Pseudomonadati</taxon>
        <taxon>Pseudomonadota</taxon>
        <taxon>Gammaproteobacteria</taxon>
        <taxon>Pasteurellales</taxon>
        <taxon>Pasteurellaceae</taxon>
        <taxon>Avibacterium</taxon>
    </lineage>
</organism>
<dbReference type="Pfam" id="PF07690">
    <property type="entry name" value="MFS_1"/>
    <property type="match status" value="1"/>
</dbReference>
<feature type="transmembrane region" description="Helical" evidence="7">
    <location>
        <begin position="44"/>
        <end position="64"/>
    </location>
</feature>
<dbReference type="InterPro" id="IPR004638">
    <property type="entry name" value="EmrB-like"/>
</dbReference>
<keyword evidence="4 7" id="KW-0812">Transmembrane</keyword>
<evidence type="ECO:0000256" key="4">
    <source>
        <dbReference type="ARBA" id="ARBA00022692"/>
    </source>
</evidence>
<dbReference type="GO" id="GO:0005886">
    <property type="term" value="C:plasma membrane"/>
    <property type="evidence" value="ECO:0007669"/>
    <property type="project" value="UniProtKB-SubCell"/>
</dbReference>
<keyword evidence="10" id="KW-1185">Reference proteome</keyword>
<dbReference type="CDD" id="cd17503">
    <property type="entry name" value="MFS_LmrB_MDR_like"/>
    <property type="match status" value="1"/>
</dbReference>
<dbReference type="RefSeq" id="WP_115248894.1">
    <property type="nucleotide sequence ID" value="NZ_UGSP01000001.1"/>
</dbReference>
<dbReference type="Gene3D" id="1.20.1720.10">
    <property type="entry name" value="Multidrug resistance protein D"/>
    <property type="match status" value="1"/>
</dbReference>
<evidence type="ECO:0000256" key="1">
    <source>
        <dbReference type="ARBA" id="ARBA00004651"/>
    </source>
</evidence>
<feature type="transmembrane region" description="Helical" evidence="7">
    <location>
        <begin position="430"/>
        <end position="451"/>
    </location>
</feature>
<feature type="transmembrane region" description="Helical" evidence="7">
    <location>
        <begin position="297"/>
        <end position="316"/>
    </location>
</feature>
<keyword evidence="3" id="KW-1003">Cell membrane</keyword>
<feature type="transmembrane region" description="Helical" evidence="7">
    <location>
        <begin position="197"/>
        <end position="217"/>
    </location>
</feature>
<dbReference type="GeneID" id="300132746"/>
<feature type="transmembrane region" description="Helical" evidence="7">
    <location>
        <begin position="223"/>
        <end position="243"/>
    </location>
</feature>
<feature type="transmembrane region" description="Helical" evidence="7">
    <location>
        <begin position="76"/>
        <end position="95"/>
    </location>
</feature>
<evidence type="ECO:0000313" key="9">
    <source>
        <dbReference type="EMBL" id="SUB23521.1"/>
    </source>
</evidence>
<accession>A0A379AQD1</accession>
<feature type="transmembrane region" description="Helical" evidence="7">
    <location>
        <begin position="399"/>
        <end position="418"/>
    </location>
</feature>
<feature type="transmembrane region" description="Helical" evidence="7">
    <location>
        <begin position="12"/>
        <end position="32"/>
    </location>
</feature>
<dbReference type="InterPro" id="IPR036259">
    <property type="entry name" value="MFS_trans_sf"/>
</dbReference>
<dbReference type="Gene3D" id="1.20.1250.20">
    <property type="entry name" value="MFS general substrate transporter like domains"/>
    <property type="match status" value="1"/>
</dbReference>
<dbReference type="PRINTS" id="PR01036">
    <property type="entry name" value="TCRTETB"/>
</dbReference>
<evidence type="ECO:0000259" key="8">
    <source>
        <dbReference type="PROSITE" id="PS50850"/>
    </source>
</evidence>
<dbReference type="GO" id="GO:0022857">
    <property type="term" value="F:transmembrane transporter activity"/>
    <property type="evidence" value="ECO:0007669"/>
    <property type="project" value="InterPro"/>
</dbReference>
<dbReference type="Proteomes" id="UP000255098">
    <property type="component" value="Unassembled WGS sequence"/>
</dbReference>
<proteinExistence type="predicted"/>
<feature type="transmembrane region" description="Helical" evidence="7">
    <location>
        <begin position="352"/>
        <end position="378"/>
    </location>
</feature>
<dbReference type="InterPro" id="IPR020846">
    <property type="entry name" value="MFS_dom"/>
</dbReference>
<comment type="subcellular location">
    <subcellularLocation>
        <location evidence="1">Cell membrane</location>
        <topology evidence="1">Multi-pass membrane protein</topology>
    </subcellularLocation>
</comment>
<dbReference type="PANTHER" id="PTHR42718:SF46">
    <property type="entry name" value="BLR6921 PROTEIN"/>
    <property type="match status" value="1"/>
</dbReference>
<dbReference type="SUPFAM" id="SSF103473">
    <property type="entry name" value="MFS general substrate transporter"/>
    <property type="match status" value="1"/>
</dbReference>
<feature type="transmembrane region" description="Helical" evidence="7">
    <location>
        <begin position="264"/>
        <end position="291"/>
    </location>
</feature>
<evidence type="ECO:0000313" key="10">
    <source>
        <dbReference type="Proteomes" id="UP000255098"/>
    </source>
</evidence>
<feature type="domain" description="Major facilitator superfamily (MFS) profile" evidence="8">
    <location>
        <begin position="10"/>
        <end position="453"/>
    </location>
</feature>
<dbReference type="InterPro" id="IPR011701">
    <property type="entry name" value="MFS"/>
</dbReference>
<evidence type="ECO:0000256" key="7">
    <source>
        <dbReference type="SAM" id="Phobius"/>
    </source>
</evidence>
<feature type="transmembrane region" description="Helical" evidence="7">
    <location>
        <begin position="328"/>
        <end position="346"/>
    </location>
</feature>
<protein>
    <submittedName>
        <fullName evidence="9">Transport protein HsrA</fullName>
    </submittedName>
</protein>
<evidence type="ECO:0000256" key="2">
    <source>
        <dbReference type="ARBA" id="ARBA00022448"/>
    </source>
</evidence>
<feature type="transmembrane region" description="Helical" evidence="7">
    <location>
        <begin position="162"/>
        <end position="185"/>
    </location>
</feature>
<dbReference type="AlphaFoldDB" id="A0A379AQD1"/>
<feature type="transmembrane region" description="Helical" evidence="7">
    <location>
        <begin position="101"/>
        <end position="122"/>
    </location>
</feature>
<keyword evidence="2" id="KW-0813">Transport</keyword>
<evidence type="ECO:0000256" key="3">
    <source>
        <dbReference type="ARBA" id="ARBA00022475"/>
    </source>
</evidence>
<keyword evidence="5 7" id="KW-1133">Transmembrane helix</keyword>
<sequence length="466" mass="50471">MTETKNYTGLAWIAAVAFFMQTLDATILNTALPTISRSLNESPLNMQLAIISYALTVALFIPLSGWAADKFGTRKVFRAAIGVFVLGSVACALSQSLPQLIFARILQGLGGALMMPVARLAIIRSVPKNQLLNAWNIMAMAGLIGPILGPVLGGLIVTYMSWHWIFLINIPIGLAGIFLAGIYMPNMKGQVSRLDKWGFVLFAGGLVGLTLGLDLVAEHFTATWIALVVLAVGMAFLACYYLYAKRVHNPLMPLSLFHIRTFRLGFIANLFIRLCGSGVPFLLPLMLQVVFHYSAEVAGWLMVPIAVSSMAFKPLIRGILSRFGYKKTLISTAIVMTFVIAAMSLLQRHTPIWQMVLILLAYGGCMSVSFTAINTLTVGDLSDNNASAGSTMLSVIQQVGIGIGIAVSSVILGLYRNALGETVEQLQQAFSYTFLTSSLFGLILVLILSGLRKQDGENLQIRAVKK</sequence>
<gene>
    <name evidence="9" type="primary">hsrA_1</name>
    <name evidence="9" type="ORF">NCTC11297_00526</name>
</gene>
<evidence type="ECO:0000256" key="5">
    <source>
        <dbReference type="ARBA" id="ARBA00022989"/>
    </source>
</evidence>
<name>A0A379AQD1_AVIAV</name>